<gene>
    <name evidence="1" type="ORF">AVEN_115043_1</name>
</gene>
<dbReference type="EMBL" id="BGPR01000001">
    <property type="protein sequence ID" value="GBL72011.1"/>
    <property type="molecule type" value="Genomic_DNA"/>
</dbReference>
<comment type="caution">
    <text evidence="1">The sequence shown here is derived from an EMBL/GenBank/DDBJ whole genome shotgun (WGS) entry which is preliminary data.</text>
</comment>
<reference evidence="1 2" key="1">
    <citation type="journal article" date="2019" name="Sci. Rep.">
        <title>Orb-weaving spider Araneus ventricosus genome elucidates the spidroin gene catalogue.</title>
        <authorList>
            <person name="Kono N."/>
            <person name="Nakamura H."/>
            <person name="Ohtoshi R."/>
            <person name="Moran D.A.P."/>
            <person name="Shinohara A."/>
            <person name="Yoshida Y."/>
            <person name="Fujiwara M."/>
            <person name="Mori M."/>
            <person name="Tomita M."/>
            <person name="Arakawa K."/>
        </authorList>
    </citation>
    <scope>NUCLEOTIDE SEQUENCE [LARGE SCALE GENOMIC DNA]</scope>
</reference>
<keyword evidence="2" id="KW-1185">Reference proteome</keyword>
<proteinExistence type="predicted"/>
<accession>A0A4Y1ZWZ4</accession>
<dbReference type="Proteomes" id="UP000499080">
    <property type="component" value="Unassembled WGS sequence"/>
</dbReference>
<evidence type="ECO:0000313" key="2">
    <source>
        <dbReference type="Proteomes" id="UP000499080"/>
    </source>
</evidence>
<dbReference type="AlphaFoldDB" id="A0A4Y1ZWZ4"/>
<sequence length="128" mass="14219">MLILAWRLSTGFIWPWSSDFAQLESFTMRLAVSIRHSGRCRHISSPAMVGVSGIWTSSGGQDILGSTGLIYWVGWSWLRMESAVRGNMMNEELFSVQGPGSGRWCGIHVRRRLLTSGASARKKIICSS</sequence>
<evidence type="ECO:0000313" key="1">
    <source>
        <dbReference type="EMBL" id="GBL72011.1"/>
    </source>
</evidence>
<name>A0A4Y1ZWZ4_ARAVE</name>
<protein>
    <submittedName>
        <fullName evidence="1">Uncharacterized protein</fullName>
    </submittedName>
</protein>
<organism evidence="1 2">
    <name type="scientific">Araneus ventricosus</name>
    <name type="common">Orbweaver spider</name>
    <name type="synonym">Epeira ventricosa</name>
    <dbReference type="NCBI Taxonomy" id="182803"/>
    <lineage>
        <taxon>Eukaryota</taxon>
        <taxon>Metazoa</taxon>
        <taxon>Ecdysozoa</taxon>
        <taxon>Arthropoda</taxon>
        <taxon>Chelicerata</taxon>
        <taxon>Arachnida</taxon>
        <taxon>Araneae</taxon>
        <taxon>Araneomorphae</taxon>
        <taxon>Entelegynae</taxon>
        <taxon>Araneoidea</taxon>
        <taxon>Araneidae</taxon>
        <taxon>Araneus</taxon>
    </lineage>
</organism>